<protein>
    <submittedName>
        <fullName evidence="8">Platelet glycoprotein Ib alpha chain</fullName>
    </submittedName>
</protein>
<evidence type="ECO:0000313" key="9">
    <source>
        <dbReference type="Proteomes" id="UP001623349"/>
    </source>
</evidence>
<dbReference type="Pfam" id="PF13855">
    <property type="entry name" value="LRR_8"/>
    <property type="match status" value="1"/>
</dbReference>
<keyword evidence="3" id="KW-0677">Repeat</keyword>
<keyword evidence="5" id="KW-0472">Membrane</keyword>
<evidence type="ECO:0000256" key="4">
    <source>
        <dbReference type="SAM" id="MobiDB-lite"/>
    </source>
</evidence>
<dbReference type="SMART" id="SM00082">
    <property type="entry name" value="LRRCT"/>
    <property type="match status" value="1"/>
</dbReference>
<keyword evidence="9" id="KW-1185">Reference proteome</keyword>
<name>A0ABQ0FAV1_APOSI</name>
<feature type="chain" id="PRO_5047008008" evidence="6">
    <location>
        <begin position="17"/>
        <end position="731"/>
    </location>
</feature>
<dbReference type="SUPFAM" id="SSF52058">
    <property type="entry name" value="L domain-like"/>
    <property type="match status" value="1"/>
</dbReference>
<evidence type="ECO:0000256" key="3">
    <source>
        <dbReference type="ARBA" id="ARBA00022737"/>
    </source>
</evidence>
<keyword evidence="1" id="KW-0433">Leucine-rich repeat</keyword>
<evidence type="ECO:0000256" key="6">
    <source>
        <dbReference type="SAM" id="SignalP"/>
    </source>
</evidence>
<dbReference type="PRINTS" id="PR00019">
    <property type="entry name" value="LEURICHRPT"/>
</dbReference>
<reference evidence="8 9" key="1">
    <citation type="submission" date="2024-08" db="EMBL/GenBank/DDBJ databases">
        <title>The draft genome of Apodemus speciosus.</title>
        <authorList>
            <person name="Nabeshima K."/>
            <person name="Suzuki S."/>
            <person name="Onuma M."/>
        </authorList>
    </citation>
    <scope>NUCLEOTIDE SEQUENCE [LARGE SCALE GENOMIC DNA]</scope>
    <source>
        <strain evidence="8">IB14-021</strain>
    </source>
</reference>
<feature type="domain" description="LRRCT" evidence="7">
    <location>
        <begin position="221"/>
        <end position="281"/>
    </location>
</feature>
<dbReference type="InterPro" id="IPR003591">
    <property type="entry name" value="Leu-rich_rpt_typical-subtyp"/>
</dbReference>
<evidence type="ECO:0000313" key="8">
    <source>
        <dbReference type="EMBL" id="GAB1296363.1"/>
    </source>
</evidence>
<feature type="region of interest" description="Disordered" evidence="4">
    <location>
        <begin position="504"/>
        <end position="532"/>
    </location>
</feature>
<accession>A0ABQ0FAV1</accession>
<keyword evidence="5" id="KW-1133">Transmembrane helix</keyword>
<feature type="signal peptide" evidence="6">
    <location>
        <begin position="1"/>
        <end position="16"/>
    </location>
</feature>
<keyword evidence="2 6" id="KW-0732">Signal</keyword>
<sequence length="731" mass="81200">MALLILLFLLPSPLHSQPTCSISKVTSLLEVNCENKKLTALPADLPADTGTLHLGENELGAFSTASLVQFTQLTHLYLDRCELSSLQIDAKLLKLETLDLSHNNLQSLPSLGRALPALTTLDVSFNKLGSLSPGALEGLSQLHELYLQNNDLKSLPPGLLVPTSKLKKLNLGNNKLRELPPGLLEGLEDLDTLYLQGNWLRTVPKGFFGTLLLPFVFLHANPWYCDCEILYLRRWLQENPNNVYLWKEGVDVKAMTPNVASVRCPNLGNAPVYSYPGKGCPTNSGDTDYDDYEDVPDVPATRTEVKFSNTKAHTTHWSLPSAAPSTSRDSQRISLPPTHEPTEKQSTFTHTQIPGFTTLPDTMESNTAFYSLKLDTILTTAPSTLKPTSTQCSRAQYYPNAHYSRPDYPRAQHHPSAHYCHPDYPRAQHHPNAHYCHPDYPRAQHHPSAHYCHPDYPRAQHHLSAHYCHPDYPRAQHHPSAHYCHPDYPRAQHHPNAHYCTLTTPEPSTTPVPTTATLTTPEPSTTPTTLVSTIPPVLTTTLDTPESTPIETISKQFFTTDLTLLPTLESTTITPEWNSFLNFQEVAQARSHTSESNPSLDSDLCCLLPLGFYVLGLLWLLFASVVLILLLTWIWHGTPHSLDVDQSAALATSIHTTSLEVQRARQVTMPRAWLLFLQGSLPTFRSSVFLWVRPNGRVGPLVAGRRPSALSQGRGQDLLGTVGIRYSGHSL</sequence>
<dbReference type="SMART" id="SM00369">
    <property type="entry name" value="LRR_TYP"/>
    <property type="match status" value="6"/>
</dbReference>
<dbReference type="Gene3D" id="3.80.10.10">
    <property type="entry name" value="Ribonuclease Inhibitor"/>
    <property type="match status" value="1"/>
</dbReference>
<proteinExistence type="predicted"/>
<evidence type="ECO:0000259" key="7">
    <source>
        <dbReference type="SMART" id="SM00082"/>
    </source>
</evidence>
<dbReference type="EMBL" id="BAAFST010000011">
    <property type="protein sequence ID" value="GAB1296363.1"/>
    <property type="molecule type" value="Genomic_DNA"/>
</dbReference>
<dbReference type="InterPro" id="IPR032675">
    <property type="entry name" value="LRR_dom_sf"/>
</dbReference>
<dbReference type="SMART" id="SM00364">
    <property type="entry name" value="LRR_BAC"/>
    <property type="match status" value="4"/>
</dbReference>
<dbReference type="InterPro" id="IPR001611">
    <property type="entry name" value="Leu-rich_rpt"/>
</dbReference>
<dbReference type="InterPro" id="IPR025875">
    <property type="entry name" value="Leu-rich_rpt_4"/>
</dbReference>
<dbReference type="InterPro" id="IPR000483">
    <property type="entry name" value="Cys-rich_flank_reg_C"/>
</dbReference>
<feature type="region of interest" description="Disordered" evidence="4">
    <location>
        <begin position="312"/>
        <end position="348"/>
    </location>
</feature>
<dbReference type="Proteomes" id="UP001623349">
    <property type="component" value="Unassembled WGS sequence"/>
</dbReference>
<dbReference type="PANTHER" id="PTHR24366">
    <property type="entry name" value="IG(IMMUNOGLOBULIN) AND LRR(LEUCINE RICH REPEAT) DOMAINS"/>
    <property type="match status" value="1"/>
</dbReference>
<gene>
    <name evidence="8" type="ORF">APTSU1_001159800</name>
</gene>
<evidence type="ECO:0000256" key="1">
    <source>
        <dbReference type="ARBA" id="ARBA00022614"/>
    </source>
</evidence>
<feature type="transmembrane region" description="Helical" evidence="5">
    <location>
        <begin position="610"/>
        <end position="635"/>
    </location>
</feature>
<organism evidence="8 9">
    <name type="scientific">Apodemus speciosus</name>
    <name type="common">Large Japanese field mouse</name>
    <dbReference type="NCBI Taxonomy" id="105296"/>
    <lineage>
        <taxon>Eukaryota</taxon>
        <taxon>Metazoa</taxon>
        <taxon>Chordata</taxon>
        <taxon>Craniata</taxon>
        <taxon>Vertebrata</taxon>
        <taxon>Euteleostomi</taxon>
        <taxon>Mammalia</taxon>
        <taxon>Eutheria</taxon>
        <taxon>Euarchontoglires</taxon>
        <taxon>Glires</taxon>
        <taxon>Rodentia</taxon>
        <taxon>Myomorpha</taxon>
        <taxon>Muroidea</taxon>
        <taxon>Muridae</taxon>
        <taxon>Murinae</taxon>
        <taxon>Apodemus</taxon>
    </lineage>
</organism>
<comment type="caution">
    <text evidence="8">The sequence shown here is derived from an EMBL/GenBank/DDBJ whole genome shotgun (WGS) entry which is preliminary data.</text>
</comment>
<keyword evidence="5" id="KW-0812">Transmembrane</keyword>
<feature type="compositionally biased region" description="Polar residues" evidence="4">
    <location>
        <begin position="312"/>
        <end position="328"/>
    </location>
</feature>
<evidence type="ECO:0000256" key="2">
    <source>
        <dbReference type="ARBA" id="ARBA00022729"/>
    </source>
</evidence>
<evidence type="ECO:0000256" key="5">
    <source>
        <dbReference type="SAM" id="Phobius"/>
    </source>
</evidence>
<dbReference type="PROSITE" id="PS51450">
    <property type="entry name" value="LRR"/>
    <property type="match status" value="3"/>
</dbReference>
<dbReference type="Pfam" id="PF12799">
    <property type="entry name" value="LRR_4"/>
    <property type="match status" value="1"/>
</dbReference>
<dbReference type="PANTHER" id="PTHR24366:SF158">
    <property type="entry name" value="PLATELET GLYCOPROTEIN IB ALPHA CHAIN-LIKE-RELATED"/>
    <property type="match status" value="1"/>
</dbReference>